<dbReference type="InterPro" id="IPR029063">
    <property type="entry name" value="SAM-dependent_MTases_sf"/>
</dbReference>
<dbReference type="Gene3D" id="1.25.40.10">
    <property type="entry name" value="Tetratricopeptide repeat domain"/>
    <property type="match status" value="1"/>
</dbReference>
<sequence>MSCQHYLILRNRRLANMSDLQCTQDATEDPRSKLEHIVETKAYVDDMEMVPWYTKELEEPKPMVRDLFESYSKVPPADVVAHIKHVRDEAFKIYPYPCLGNWGFLNFSVGEGPAYQEILARVKSGDQYLDLGCCMGQDLRKLVHDGVPSEKTFAVDVKEDFWEFGYEMFLDKLSLQTHFVQADIFDADSQLKDLDGRMNIVNAASFFHLFGRTKQITAAKRVVQLLKPEAGSLIVGRQGGRADAGGLVYDSKTMTAFWHNPDTWTELWKQVGQETGTEWKVEATLGEEDLSKRMKTKLVPSGTRFMTFVIQLINIHSAFHAGAYQQVLDFDTSSFSSANALPVRVLKLRSQIALGQAHSVSSELASEKTADLVAVKLLADFEQGKDVVSQAKKLAEQHGQESLTVQLCVGMVLERAGETEAALDVLSKHQGSLDAVALIVQIHLQQNRTDLAAKEAQRARKWAQDSLLVNIAESWVGMREGGEKYQSAFYVFEELATTSQSTSPHSLVAQAVSELHLGRLPEAEAALQQAISIDGASADTIANLIVLNTLLGKKDETDKLKSQLQATAPQHRAVTDWAAKKEDFAKAAAKYTPMFEVAS</sequence>
<dbReference type="InterPro" id="IPR051654">
    <property type="entry name" value="Meroterpenoid_MTases"/>
</dbReference>
<evidence type="ECO:0000313" key="6">
    <source>
        <dbReference type="Proteomes" id="UP000265663"/>
    </source>
</evidence>
<keyword evidence="3" id="KW-0949">S-adenosyl-L-methionine</keyword>
<organism evidence="5 6">
    <name type="scientific">Pyrenophora seminiperda CCB06</name>
    <dbReference type="NCBI Taxonomy" id="1302712"/>
    <lineage>
        <taxon>Eukaryota</taxon>
        <taxon>Fungi</taxon>
        <taxon>Dikarya</taxon>
        <taxon>Ascomycota</taxon>
        <taxon>Pezizomycotina</taxon>
        <taxon>Dothideomycetes</taxon>
        <taxon>Pleosporomycetidae</taxon>
        <taxon>Pleosporales</taxon>
        <taxon>Pleosporineae</taxon>
        <taxon>Pleosporaceae</taxon>
        <taxon>Pyrenophora</taxon>
    </lineage>
</organism>
<accession>A0A3M7M7M0</accession>
<name>A0A3M7M7M0_9PLEO</name>
<keyword evidence="2" id="KW-0808">Transferase</keyword>
<dbReference type="CDD" id="cd02440">
    <property type="entry name" value="AdoMet_MTases"/>
    <property type="match status" value="1"/>
</dbReference>
<dbReference type="PANTHER" id="PTHR35897">
    <property type="entry name" value="METHYLTRANSFERASE AUSD"/>
    <property type="match status" value="1"/>
</dbReference>
<proteinExistence type="inferred from homology"/>
<dbReference type="Pfam" id="PF04733">
    <property type="entry name" value="Coatomer_E"/>
    <property type="match status" value="1"/>
</dbReference>
<evidence type="ECO:0000256" key="4">
    <source>
        <dbReference type="ARBA" id="ARBA00038314"/>
    </source>
</evidence>
<keyword evidence="6" id="KW-1185">Reference proteome</keyword>
<dbReference type="SUPFAM" id="SSF48452">
    <property type="entry name" value="TPR-like"/>
    <property type="match status" value="1"/>
</dbReference>
<protein>
    <submittedName>
        <fullName evidence="5">Coatomer subunit epsilon</fullName>
    </submittedName>
</protein>
<dbReference type="PANTHER" id="PTHR35897:SF1">
    <property type="entry name" value="METHYLTRANSFERASE AUSD"/>
    <property type="match status" value="1"/>
</dbReference>
<reference evidence="5 6" key="1">
    <citation type="journal article" date="2014" name="PLoS ONE">
        <title>De novo Genome Assembly of the Fungal Plant Pathogen Pyrenophora semeniperda.</title>
        <authorList>
            <person name="Soliai M.M."/>
            <person name="Meyer S.E."/>
            <person name="Udall J.A."/>
            <person name="Elzinga D.E."/>
            <person name="Hermansen R.A."/>
            <person name="Bodily P.M."/>
            <person name="Hart A.A."/>
            <person name="Coleman C.E."/>
        </authorList>
    </citation>
    <scope>NUCLEOTIDE SEQUENCE [LARGE SCALE GENOMIC DNA]</scope>
    <source>
        <strain evidence="5 6">CCB06</strain>
        <tissue evidence="5">Mycelium</tissue>
    </source>
</reference>
<dbReference type="Proteomes" id="UP000265663">
    <property type="component" value="Unassembled WGS sequence"/>
</dbReference>
<evidence type="ECO:0000256" key="1">
    <source>
        <dbReference type="ARBA" id="ARBA00005179"/>
    </source>
</evidence>
<dbReference type="OrthoDB" id="2094832at2759"/>
<dbReference type="GO" id="GO:0016740">
    <property type="term" value="F:transferase activity"/>
    <property type="evidence" value="ECO:0007669"/>
    <property type="project" value="UniProtKB-KW"/>
</dbReference>
<comment type="pathway">
    <text evidence="1">Secondary metabolite biosynthesis.</text>
</comment>
<comment type="similarity">
    <text evidence="4">Belongs to the class I-like SAM-binding methyltransferase superfamily.</text>
</comment>
<evidence type="ECO:0000313" key="5">
    <source>
        <dbReference type="EMBL" id="RMZ70478.1"/>
    </source>
</evidence>
<dbReference type="SUPFAM" id="SSF53335">
    <property type="entry name" value="S-adenosyl-L-methionine-dependent methyltransferases"/>
    <property type="match status" value="1"/>
</dbReference>
<evidence type="ECO:0000256" key="2">
    <source>
        <dbReference type="ARBA" id="ARBA00022679"/>
    </source>
</evidence>
<dbReference type="AlphaFoldDB" id="A0A3M7M7M0"/>
<dbReference type="InterPro" id="IPR011990">
    <property type="entry name" value="TPR-like_helical_dom_sf"/>
</dbReference>
<gene>
    <name evidence="5" type="ORF">GMOD_00000570</name>
</gene>
<dbReference type="Gene3D" id="3.40.50.150">
    <property type="entry name" value="Vaccinia Virus protein VP39"/>
    <property type="match status" value="1"/>
</dbReference>
<evidence type="ECO:0000256" key="3">
    <source>
        <dbReference type="ARBA" id="ARBA00022691"/>
    </source>
</evidence>
<dbReference type="EMBL" id="KE747824">
    <property type="protein sequence ID" value="RMZ70478.1"/>
    <property type="molecule type" value="Genomic_DNA"/>
</dbReference>